<dbReference type="GO" id="GO:0031261">
    <property type="term" value="C:DNA replication preinitiation complex"/>
    <property type="evidence" value="ECO:0007669"/>
    <property type="project" value="TreeGrafter"/>
</dbReference>
<dbReference type="InterPro" id="IPR013948">
    <property type="entry name" value="DNA_replication_reg_Sld3_C"/>
</dbReference>
<feature type="region of interest" description="Disordered" evidence="1">
    <location>
        <begin position="364"/>
        <end position="467"/>
    </location>
</feature>
<dbReference type="GO" id="GO:0006270">
    <property type="term" value="P:DNA replication initiation"/>
    <property type="evidence" value="ECO:0007669"/>
    <property type="project" value="InterPro"/>
</dbReference>
<dbReference type="EMBL" id="KN824280">
    <property type="protein sequence ID" value="KIM32445.1"/>
    <property type="molecule type" value="Genomic_DNA"/>
</dbReference>
<dbReference type="AlphaFoldDB" id="A0A0C3B6I8"/>
<name>A0A0C3B6I8_SERVB</name>
<dbReference type="HOGENOM" id="CLU_032496_0_0_1"/>
<dbReference type="Proteomes" id="UP000054097">
    <property type="component" value="Unassembled WGS sequence"/>
</dbReference>
<proteinExistence type="predicted"/>
<sequence length="467" mass="52953">MPEPVVDFVHRVYIEALWLPESISPLCHLVPSLRRVQASGSGEQSLREMLRPLLLPLRSIEAKYQEHLPGLLHDPAAAMEREVEPEENAMWYAWHHGKPPSRHFPDPDHIDEEKWKKRWMVDMERREVLVQILLHLTYLSASAASSPQDPDPSDRSRKRKRKSLRDSTAKKKRKESSPPPFSPEDNLDLLTDRMAIWQATEDDEEKFLKRLGDNERDWMRVFCEDEVRPLFADQLPDLIRQFEEKLMPPSALQNDPESEEDALPEVETKLKKSRKAPVRKPTLTEADLADGFRRGGSTGPSKRKDPNAKTLVRSRSISIEPDANDPRRSRSRSVSLAAEDLKSVGGKRGGIAGNSKLFASEVDMRRQASGSLKRVSSTTSVSFTSEMESKPTRQRDSSAEPNAHTRVTGTTLVVETPPRPLNNRGWAVTDSDDDVVPESPELIYLGSRSADKPIPETPIKPKQTRKR</sequence>
<organism evidence="3 4">
    <name type="scientific">Serendipita vermifera MAFF 305830</name>
    <dbReference type="NCBI Taxonomy" id="933852"/>
    <lineage>
        <taxon>Eukaryota</taxon>
        <taxon>Fungi</taxon>
        <taxon>Dikarya</taxon>
        <taxon>Basidiomycota</taxon>
        <taxon>Agaricomycotina</taxon>
        <taxon>Agaricomycetes</taxon>
        <taxon>Sebacinales</taxon>
        <taxon>Serendipitaceae</taxon>
        <taxon>Serendipita</taxon>
    </lineage>
</organism>
<protein>
    <recommendedName>
        <fullName evidence="2">DNA replication regulator Sld3 C-terminal domain-containing protein</fullName>
    </recommendedName>
</protein>
<accession>A0A0C3B6I8</accession>
<keyword evidence="4" id="KW-1185">Reference proteome</keyword>
<gene>
    <name evidence="3" type="ORF">M408DRAFT_20739</name>
</gene>
<dbReference type="PANTHER" id="PTHR28067:SF1">
    <property type="entry name" value="DNA REPLICATION REGULATOR SLD3"/>
    <property type="match status" value="1"/>
</dbReference>
<evidence type="ECO:0000313" key="4">
    <source>
        <dbReference type="Proteomes" id="UP000054097"/>
    </source>
</evidence>
<reference evidence="3 4" key="1">
    <citation type="submission" date="2014-04" db="EMBL/GenBank/DDBJ databases">
        <authorList>
            <consortium name="DOE Joint Genome Institute"/>
            <person name="Kuo A."/>
            <person name="Zuccaro A."/>
            <person name="Kohler A."/>
            <person name="Nagy L.G."/>
            <person name="Floudas D."/>
            <person name="Copeland A."/>
            <person name="Barry K.W."/>
            <person name="Cichocki N."/>
            <person name="Veneault-Fourrey C."/>
            <person name="LaButti K."/>
            <person name="Lindquist E.A."/>
            <person name="Lipzen A."/>
            <person name="Lundell T."/>
            <person name="Morin E."/>
            <person name="Murat C."/>
            <person name="Sun H."/>
            <person name="Tunlid A."/>
            <person name="Henrissat B."/>
            <person name="Grigoriev I.V."/>
            <person name="Hibbett D.S."/>
            <person name="Martin F."/>
            <person name="Nordberg H.P."/>
            <person name="Cantor M.N."/>
            <person name="Hua S.X."/>
        </authorList>
    </citation>
    <scope>NUCLEOTIDE SEQUENCE [LARGE SCALE GENOMIC DNA]</scope>
    <source>
        <strain evidence="3 4">MAFF 305830</strain>
    </source>
</reference>
<evidence type="ECO:0000256" key="1">
    <source>
        <dbReference type="SAM" id="MobiDB-lite"/>
    </source>
</evidence>
<dbReference type="PANTHER" id="PTHR28067">
    <property type="entry name" value="DNA REPLICATION REGULATOR SLD3"/>
    <property type="match status" value="1"/>
</dbReference>
<dbReference type="STRING" id="933852.A0A0C3B6I8"/>
<evidence type="ECO:0000313" key="3">
    <source>
        <dbReference type="EMBL" id="KIM32445.1"/>
    </source>
</evidence>
<evidence type="ECO:0000259" key="2">
    <source>
        <dbReference type="Pfam" id="PF08639"/>
    </source>
</evidence>
<dbReference type="OrthoDB" id="3003917at2759"/>
<feature type="region of interest" description="Disordered" evidence="1">
    <location>
        <begin position="249"/>
        <end position="336"/>
    </location>
</feature>
<dbReference type="Pfam" id="PF08639">
    <property type="entry name" value="Sld3_STD"/>
    <property type="match status" value="1"/>
</dbReference>
<feature type="compositionally biased region" description="Low complexity" evidence="1">
    <location>
        <begin position="375"/>
        <end position="385"/>
    </location>
</feature>
<reference evidence="4" key="2">
    <citation type="submission" date="2015-01" db="EMBL/GenBank/DDBJ databases">
        <title>Evolutionary Origins and Diversification of the Mycorrhizal Mutualists.</title>
        <authorList>
            <consortium name="DOE Joint Genome Institute"/>
            <consortium name="Mycorrhizal Genomics Consortium"/>
            <person name="Kohler A."/>
            <person name="Kuo A."/>
            <person name="Nagy L.G."/>
            <person name="Floudas D."/>
            <person name="Copeland A."/>
            <person name="Barry K.W."/>
            <person name="Cichocki N."/>
            <person name="Veneault-Fourrey C."/>
            <person name="LaButti K."/>
            <person name="Lindquist E.A."/>
            <person name="Lipzen A."/>
            <person name="Lundell T."/>
            <person name="Morin E."/>
            <person name="Murat C."/>
            <person name="Riley R."/>
            <person name="Ohm R."/>
            <person name="Sun H."/>
            <person name="Tunlid A."/>
            <person name="Henrissat B."/>
            <person name="Grigoriev I.V."/>
            <person name="Hibbett D.S."/>
            <person name="Martin F."/>
        </authorList>
    </citation>
    <scope>NUCLEOTIDE SEQUENCE [LARGE SCALE GENOMIC DNA]</scope>
    <source>
        <strain evidence="4">MAFF 305830</strain>
    </source>
</reference>
<dbReference type="InterPro" id="IPR042511">
    <property type="entry name" value="Sld3"/>
</dbReference>
<feature type="region of interest" description="Disordered" evidence="1">
    <location>
        <begin position="142"/>
        <end position="188"/>
    </location>
</feature>
<dbReference type="Gene3D" id="1.20.58.2130">
    <property type="match status" value="1"/>
</dbReference>
<feature type="domain" description="DNA replication regulator Sld3 C-terminal" evidence="2">
    <location>
        <begin position="41"/>
        <end position="374"/>
    </location>
</feature>
<feature type="compositionally biased region" description="Basic and acidic residues" evidence="1">
    <location>
        <begin position="387"/>
        <end position="398"/>
    </location>
</feature>